<feature type="transmembrane region" description="Helical" evidence="8">
    <location>
        <begin position="413"/>
        <end position="430"/>
    </location>
</feature>
<sequence length="463" mass="47767">MTVCETTSLEAPAAPTRRGSHPRAALGVAMLGFFVVALDSQIVNVALPSIRRDLGGGLSGLQWIVTGYTLMFSALILFAGTFSERIGAKRAYAAGMILFVVSSAVCGAAPNLGVLIAARFVQGLGAAMITPTALALIREAYRDAGKRARAIAYWAMGGSIAAAAGPIVGGALTQVDWRIIFYLNLPIGVIALLVLSRVGASSRQPRPVDWTGQISAVAGLAALTYAIIEGASGGYGRPPIIGAFAVFVVAAVVFLAAQKRGAHPMVPLDLFRSTHVIVALAAAFIGMVGFYGVVFVQSLYFQQLRGQEAFMAGLLFLPMTGMVASLSPLVPRVSARFGLRVPIVGGQALMAAGLVALACIPRDTPIWVVAVLMIPVGVGGSFTVPPLTSLLLDSVPAQRAGTASGVLNMFRQMGGSLGVAGVGAVLAAQADFITGLRISLIAVAVLVLLTAVASLTLRHVPHE</sequence>
<evidence type="ECO:0000313" key="11">
    <source>
        <dbReference type="Proteomes" id="UP000470404"/>
    </source>
</evidence>
<comment type="subcellular location">
    <subcellularLocation>
        <location evidence="1">Cell membrane</location>
        <topology evidence="1">Multi-pass membrane protein</topology>
    </subcellularLocation>
</comment>
<feature type="transmembrane region" description="Helical" evidence="8">
    <location>
        <begin position="277"/>
        <end position="297"/>
    </location>
</feature>
<feature type="transmembrane region" description="Helical" evidence="8">
    <location>
        <begin position="436"/>
        <end position="457"/>
    </location>
</feature>
<dbReference type="NCBIfam" id="TIGR00711">
    <property type="entry name" value="efflux_EmrB"/>
    <property type="match status" value="1"/>
</dbReference>
<keyword evidence="7 8" id="KW-0472">Membrane</keyword>
<feature type="transmembrane region" description="Helical" evidence="8">
    <location>
        <begin position="210"/>
        <end position="228"/>
    </location>
</feature>
<keyword evidence="5 8" id="KW-0812">Transmembrane</keyword>
<protein>
    <submittedName>
        <fullName evidence="10">MFS transporter</fullName>
    </submittedName>
</protein>
<dbReference type="Proteomes" id="UP000470404">
    <property type="component" value="Unassembled WGS sequence"/>
</dbReference>
<feature type="transmembrane region" description="Helical" evidence="8">
    <location>
        <begin position="179"/>
        <end position="198"/>
    </location>
</feature>
<dbReference type="Pfam" id="PF07690">
    <property type="entry name" value="MFS_1"/>
    <property type="match status" value="1"/>
</dbReference>
<evidence type="ECO:0000256" key="6">
    <source>
        <dbReference type="ARBA" id="ARBA00022989"/>
    </source>
</evidence>
<dbReference type="PROSITE" id="PS50850">
    <property type="entry name" value="MFS"/>
    <property type="match status" value="1"/>
</dbReference>
<dbReference type="InterPro" id="IPR036259">
    <property type="entry name" value="MFS_trans_sf"/>
</dbReference>
<feature type="transmembrane region" description="Helical" evidence="8">
    <location>
        <begin position="150"/>
        <end position="173"/>
    </location>
</feature>
<dbReference type="InterPro" id="IPR011701">
    <property type="entry name" value="MFS"/>
</dbReference>
<dbReference type="Gene3D" id="1.20.1250.20">
    <property type="entry name" value="MFS general substrate transporter like domains"/>
    <property type="match status" value="1"/>
</dbReference>
<feature type="transmembrane region" description="Helical" evidence="8">
    <location>
        <begin position="91"/>
        <end position="110"/>
    </location>
</feature>
<evidence type="ECO:0000256" key="3">
    <source>
        <dbReference type="ARBA" id="ARBA00022448"/>
    </source>
</evidence>
<dbReference type="Gene3D" id="1.20.1720.10">
    <property type="entry name" value="Multidrug resistance protein D"/>
    <property type="match status" value="1"/>
</dbReference>
<evidence type="ECO:0000256" key="1">
    <source>
        <dbReference type="ARBA" id="ARBA00004651"/>
    </source>
</evidence>
<feature type="transmembrane region" description="Helical" evidence="8">
    <location>
        <begin position="24"/>
        <end position="47"/>
    </location>
</feature>
<feature type="transmembrane region" description="Helical" evidence="8">
    <location>
        <begin position="366"/>
        <end position="392"/>
    </location>
</feature>
<feature type="domain" description="Major facilitator superfamily (MFS) profile" evidence="9">
    <location>
        <begin position="25"/>
        <end position="462"/>
    </location>
</feature>
<dbReference type="InterPro" id="IPR020846">
    <property type="entry name" value="MFS_dom"/>
</dbReference>
<name>A0ABX0C1W0_9PSEU</name>
<proteinExistence type="inferred from homology"/>
<dbReference type="SUPFAM" id="SSF103473">
    <property type="entry name" value="MFS general substrate transporter"/>
    <property type="match status" value="1"/>
</dbReference>
<feature type="transmembrane region" description="Helical" evidence="8">
    <location>
        <begin position="309"/>
        <end position="330"/>
    </location>
</feature>
<dbReference type="PANTHER" id="PTHR42718:SF9">
    <property type="entry name" value="MAJOR FACILITATOR SUPERFAMILY MULTIDRUG TRANSPORTER MFSC"/>
    <property type="match status" value="1"/>
</dbReference>
<evidence type="ECO:0000256" key="7">
    <source>
        <dbReference type="ARBA" id="ARBA00023136"/>
    </source>
</evidence>
<feature type="transmembrane region" description="Helical" evidence="8">
    <location>
        <begin position="59"/>
        <end position="79"/>
    </location>
</feature>
<dbReference type="RefSeq" id="WP_067585142.1">
    <property type="nucleotide sequence ID" value="NZ_JAAGNC010000189.1"/>
</dbReference>
<dbReference type="EMBL" id="JAAGNC010000189">
    <property type="protein sequence ID" value="NEC61148.1"/>
    <property type="molecule type" value="Genomic_DNA"/>
</dbReference>
<reference evidence="10 11" key="1">
    <citation type="submission" date="2020-01" db="EMBL/GenBank/DDBJ databases">
        <title>Insect and environment-associated Actinomycetes.</title>
        <authorList>
            <person name="Currrie C."/>
            <person name="Chevrette M."/>
            <person name="Carlson C."/>
            <person name="Stubbendieck R."/>
            <person name="Wendt-Pienkowski E."/>
        </authorList>
    </citation>
    <scope>NUCLEOTIDE SEQUENCE [LARGE SCALE GENOMIC DNA]</scope>
    <source>
        <strain evidence="10 11">SID8386</strain>
    </source>
</reference>
<evidence type="ECO:0000256" key="8">
    <source>
        <dbReference type="SAM" id="Phobius"/>
    </source>
</evidence>
<gene>
    <name evidence="10" type="ORF">G3I59_37520</name>
</gene>
<dbReference type="CDD" id="cd17321">
    <property type="entry name" value="MFS_MMR_MDR_like"/>
    <property type="match status" value="1"/>
</dbReference>
<dbReference type="PRINTS" id="PR01036">
    <property type="entry name" value="TCRTETB"/>
</dbReference>
<keyword evidence="6 8" id="KW-1133">Transmembrane helix</keyword>
<evidence type="ECO:0000313" key="10">
    <source>
        <dbReference type="EMBL" id="NEC61148.1"/>
    </source>
</evidence>
<dbReference type="PANTHER" id="PTHR42718">
    <property type="entry name" value="MAJOR FACILITATOR SUPERFAMILY MULTIDRUG TRANSPORTER MFSC"/>
    <property type="match status" value="1"/>
</dbReference>
<keyword evidence="11" id="KW-1185">Reference proteome</keyword>
<evidence type="ECO:0000256" key="4">
    <source>
        <dbReference type="ARBA" id="ARBA00022475"/>
    </source>
</evidence>
<comment type="caution">
    <text evidence="10">The sequence shown here is derived from an EMBL/GenBank/DDBJ whole genome shotgun (WGS) entry which is preliminary data.</text>
</comment>
<keyword evidence="4" id="KW-1003">Cell membrane</keyword>
<comment type="similarity">
    <text evidence="2">Belongs to the major facilitator superfamily. EmrB family.</text>
</comment>
<keyword evidence="3" id="KW-0813">Transport</keyword>
<evidence type="ECO:0000256" key="5">
    <source>
        <dbReference type="ARBA" id="ARBA00022692"/>
    </source>
</evidence>
<accession>A0ABX0C1W0</accession>
<organism evidence="10 11">
    <name type="scientific">Amycolatopsis rubida</name>
    <dbReference type="NCBI Taxonomy" id="112413"/>
    <lineage>
        <taxon>Bacteria</taxon>
        <taxon>Bacillati</taxon>
        <taxon>Actinomycetota</taxon>
        <taxon>Actinomycetes</taxon>
        <taxon>Pseudonocardiales</taxon>
        <taxon>Pseudonocardiaceae</taxon>
        <taxon>Amycolatopsis</taxon>
    </lineage>
</organism>
<dbReference type="InterPro" id="IPR004638">
    <property type="entry name" value="EmrB-like"/>
</dbReference>
<evidence type="ECO:0000256" key="2">
    <source>
        <dbReference type="ARBA" id="ARBA00008537"/>
    </source>
</evidence>
<evidence type="ECO:0000259" key="9">
    <source>
        <dbReference type="PROSITE" id="PS50850"/>
    </source>
</evidence>
<feature type="transmembrane region" description="Helical" evidence="8">
    <location>
        <begin position="240"/>
        <end position="257"/>
    </location>
</feature>
<feature type="transmembrane region" description="Helical" evidence="8">
    <location>
        <begin position="337"/>
        <end position="360"/>
    </location>
</feature>